<evidence type="ECO:0000256" key="1">
    <source>
        <dbReference type="ARBA" id="ARBA00022669"/>
    </source>
</evidence>
<dbReference type="Pfam" id="PF01607">
    <property type="entry name" value="CBM_14"/>
    <property type="match status" value="3"/>
</dbReference>
<feature type="compositionally biased region" description="Low complexity" evidence="6">
    <location>
        <begin position="363"/>
        <end position="453"/>
    </location>
</feature>
<evidence type="ECO:0000256" key="5">
    <source>
        <dbReference type="ARBA" id="ARBA00023180"/>
    </source>
</evidence>
<dbReference type="AlphaFoldDB" id="A0A1A9UQP6"/>
<organism evidence="9 10">
    <name type="scientific">Glossina austeni</name>
    <name type="common">Savannah tsetse fly</name>
    <dbReference type="NCBI Taxonomy" id="7395"/>
    <lineage>
        <taxon>Eukaryota</taxon>
        <taxon>Metazoa</taxon>
        <taxon>Ecdysozoa</taxon>
        <taxon>Arthropoda</taxon>
        <taxon>Hexapoda</taxon>
        <taxon>Insecta</taxon>
        <taxon>Pterygota</taxon>
        <taxon>Neoptera</taxon>
        <taxon>Endopterygota</taxon>
        <taxon>Diptera</taxon>
        <taxon>Brachycera</taxon>
        <taxon>Muscomorpha</taxon>
        <taxon>Hippoboscoidea</taxon>
        <taxon>Glossinidae</taxon>
        <taxon>Glossina</taxon>
    </lineage>
</organism>
<dbReference type="GO" id="GO:0005576">
    <property type="term" value="C:extracellular region"/>
    <property type="evidence" value="ECO:0007669"/>
    <property type="project" value="InterPro"/>
</dbReference>
<name>A0A1A9UQP6_GLOAU</name>
<feature type="chain" id="PRO_5008398735" description="Chitin-binding type-2 domain-containing protein" evidence="7">
    <location>
        <begin position="28"/>
        <end position="840"/>
    </location>
</feature>
<keyword evidence="3" id="KW-0677">Repeat</keyword>
<dbReference type="InterPro" id="IPR002557">
    <property type="entry name" value="Chitin-bd_dom"/>
</dbReference>
<sequence length="840" mass="91813">MSISVINLILSTVILQIGSRLTYTVKAEDPNFKIICENIPSGTFLPHKDDCTRFMRCFMGKPFEFRCFHTYRWNPTTQSCVPANTTECILYSDYETAKLEKPMEETTAMPSATMETKDYDDLIGQSSTESDKPENGKVIEMKRENEANLVTKEAPSETLQTDDETPESLSLDTSKRESPCANMSDGTFLPHETDCKRFIKCSRGKPHEFYCPKTFIWDQSRLSCIFEDLVPCLVYADYDLQLLKNEKPFLPAPTPKTDASVPLTLENPTTPETTAVDLTPESTMPTALGTRSMETIILEPTTIPEKMTSTAPEPTTSITISTTPEQTTSTIISTTPESITSTTTSTTSTIISNIPVRTISRKTSITPQTTTSTTTSKTLERTTSTAASTTSEPTTLILSEATTSTTPEPTTSTTPEPTTLTILEPTISTTPEPTTSTTPEPTTSTNPEPTTSTITSYIPVRTISRKASIIPQTTTSTTTSKTLEITTSATASTTSEPTTLTMPEAPTSTAAEPTTLTTLQPSTSTRPEPTTSTTLEPIISTTTPESTTSTTPEPSTSTTPTATSTTSTITSNIPVLTISRKTSIIPQTTTSTTASETLERTTSTTTSTTPEPTPSTTPETTTSTTSTTLESTISLTPEPRTSTTPETTTSTTSTIPESTILIGKPSENVMNTQIVDTDVVKSIIGTLLYLARHPRGTDDLKELYIMYKPEVYNIYADRPFEPIGSSNKKVAIRTEALIEAKIDQMPKKKEFLNFVTTTPLYVMSANDDTDTDSNRSVYDVNLPQKDSRCSVDPLARLPASRCSQFYQCSDGYAFLLDCQHYYKFDSIYGKCVPDFARQCW</sequence>
<dbReference type="SUPFAM" id="SSF57625">
    <property type="entry name" value="Invertebrate chitin-binding proteins"/>
    <property type="match status" value="3"/>
</dbReference>
<feature type="domain" description="Chitin-binding type-2" evidence="8">
    <location>
        <begin position="177"/>
        <end position="234"/>
    </location>
</feature>
<dbReference type="PROSITE" id="PS50940">
    <property type="entry name" value="CHIT_BIND_II"/>
    <property type="match status" value="3"/>
</dbReference>
<keyword evidence="2 7" id="KW-0732">Signal</keyword>
<dbReference type="Gene3D" id="2.170.140.10">
    <property type="entry name" value="Chitin binding domain"/>
    <property type="match status" value="2"/>
</dbReference>
<feature type="region of interest" description="Disordered" evidence="6">
    <location>
        <begin position="361"/>
        <end position="453"/>
    </location>
</feature>
<evidence type="ECO:0000259" key="8">
    <source>
        <dbReference type="PROSITE" id="PS50940"/>
    </source>
</evidence>
<evidence type="ECO:0000256" key="3">
    <source>
        <dbReference type="ARBA" id="ARBA00022737"/>
    </source>
</evidence>
<protein>
    <recommendedName>
        <fullName evidence="8">Chitin-binding type-2 domain-containing protein</fullName>
    </recommendedName>
</protein>
<keyword evidence="10" id="KW-1185">Reference proteome</keyword>
<feature type="region of interest" description="Disordered" evidence="6">
    <location>
        <begin position="306"/>
        <end position="330"/>
    </location>
</feature>
<dbReference type="VEuPathDB" id="VectorBase:GAUT012314"/>
<evidence type="ECO:0000256" key="7">
    <source>
        <dbReference type="SAM" id="SignalP"/>
    </source>
</evidence>
<evidence type="ECO:0000256" key="4">
    <source>
        <dbReference type="ARBA" id="ARBA00023157"/>
    </source>
</evidence>
<dbReference type="PANTHER" id="PTHR23301">
    <property type="entry name" value="CHITIN BINDING PERITROPHIN-A"/>
    <property type="match status" value="1"/>
</dbReference>
<keyword evidence="4" id="KW-1015">Disulfide bond</keyword>
<feature type="region of interest" description="Disordered" evidence="6">
    <location>
        <begin position="488"/>
        <end position="569"/>
    </location>
</feature>
<feature type="domain" description="Chitin-binding type-2" evidence="8">
    <location>
        <begin position="33"/>
        <end position="90"/>
    </location>
</feature>
<evidence type="ECO:0000256" key="2">
    <source>
        <dbReference type="ARBA" id="ARBA00022729"/>
    </source>
</evidence>
<evidence type="ECO:0000256" key="6">
    <source>
        <dbReference type="SAM" id="MobiDB-lite"/>
    </source>
</evidence>
<dbReference type="EnsemblMetazoa" id="GAUT012314-RA">
    <property type="protein sequence ID" value="GAUT012314-PA"/>
    <property type="gene ID" value="GAUT012314"/>
</dbReference>
<feature type="domain" description="Chitin-binding type-2" evidence="8">
    <location>
        <begin position="786"/>
        <end position="840"/>
    </location>
</feature>
<dbReference type="Proteomes" id="UP000078200">
    <property type="component" value="Unassembled WGS sequence"/>
</dbReference>
<keyword evidence="5" id="KW-0325">Glycoprotein</keyword>
<dbReference type="SMART" id="SM00494">
    <property type="entry name" value="ChtBD2"/>
    <property type="match status" value="3"/>
</dbReference>
<reference evidence="9" key="1">
    <citation type="submission" date="2020-05" db="UniProtKB">
        <authorList>
            <consortium name="EnsemblMetazoa"/>
        </authorList>
    </citation>
    <scope>IDENTIFICATION</scope>
    <source>
        <strain evidence="9">TTRI</strain>
    </source>
</reference>
<dbReference type="InterPro" id="IPR051940">
    <property type="entry name" value="Chitin_bind-dev_reg"/>
</dbReference>
<dbReference type="STRING" id="7395.A0A1A9UQP6"/>
<feature type="region of interest" description="Disordered" evidence="6">
    <location>
        <begin position="584"/>
        <end position="653"/>
    </location>
</feature>
<accession>A0A1A9UQP6</accession>
<keyword evidence="1" id="KW-0147">Chitin-binding</keyword>
<dbReference type="InterPro" id="IPR036508">
    <property type="entry name" value="Chitin-bd_dom_sf"/>
</dbReference>
<dbReference type="GO" id="GO:0008061">
    <property type="term" value="F:chitin binding"/>
    <property type="evidence" value="ECO:0007669"/>
    <property type="project" value="UniProtKB-KW"/>
</dbReference>
<feature type="compositionally biased region" description="Low complexity" evidence="6">
    <location>
        <begin position="262"/>
        <end position="274"/>
    </location>
</feature>
<feature type="region of interest" description="Disordered" evidence="6">
    <location>
        <begin position="253"/>
        <end position="286"/>
    </location>
</feature>
<evidence type="ECO:0000313" key="9">
    <source>
        <dbReference type="EnsemblMetazoa" id="GAUT012314-PA"/>
    </source>
</evidence>
<feature type="compositionally biased region" description="Low complexity" evidence="6">
    <location>
        <begin position="308"/>
        <end position="330"/>
    </location>
</feature>
<feature type="signal peptide" evidence="7">
    <location>
        <begin position="1"/>
        <end position="27"/>
    </location>
</feature>
<feature type="region of interest" description="Disordered" evidence="6">
    <location>
        <begin position="149"/>
        <end position="184"/>
    </location>
</feature>
<proteinExistence type="predicted"/>
<evidence type="ECO:0000313" key="10">
    <source>
        <dbReference type="Proteomes" id="UP000078200"/>
    </source>
</evidence>
<dbReference type="PANTHER" id="PTHR23301:SF0">
    <property type="entry name" value="CHITIN-BINDING TYPE-2 DOMAIN-CONTAINING PROTEIN-RELATED"/>
    <property type="match status" value="1"/>
</dbReference>